<dbReference type="SMART" id="SM00399">
    <property type="entry name" value="ZnF_C4"/>
    <property type="match status" value="1"/>
</dbReference>
<dbReference type="WBParaSite" id="Minc3s06033g39213">
    <property type="protein sequence ID" value="Minc3s06033g39213"/>
    <property type="gene ID" value="Minc3s06033g39213"/>
</dbReference>
<keyword evidence="8" id="KW-0675">Receptor</keyword>
<dbReference type="PRINTS" id="PR00047">
    <property type="entry name" value="STROIDFINGER"/>
</dbReference>
<keyword evidence="7" id="KW-0804">Transcription</keyword>
<dbReference type="Pfam" id="PF00105">
    <property type="entry name" value="zf-C4"/>
    <property type="match status" value="1"/>
</dbReference>
<evidence type="ECO:0000256" key="2">
    <source>
        <dbReference type="ARBA" id="ARBA00022723"/>
    </source>
</evidence>
<keyword evidence="10" id="KW-0175">Coiled coil</keyword>
<evidence type="ECO:0000259" key="12">
    <source>
        <dbReference type="PROSITE" id="PS51030"/>
    </source>
</evidence>
<keyword evidence="4" id="KW-0862">Zinc</keyword>
<dbReference type="PROSITE" id="PS51030">
    <property type="entry name" value="NUCLEAR_REC_DBD_2"/>
    <property type="match status" value="1"/>
</dbReference>
<feature type="coiled-coil region" evidence="10">
    <location>
        <begin position="179"/>
        <end position="206"/>
    </location>
</feature>
<dbReference type="PROSITE" id="PS51843">
    <property type="entry name" value="NR_LBD"/>
    <property type="match status" value="1"/>
</dbReference>
<evidence type="ECO:0000256" key="11">
    <source>
        <dbReference type="SAM" id="MobiDB-lite"/>
    </source>
</evidence>
<dbReference type="InterPro" id="IPR001723">
    <property type="entry name" value="Nuclear_hrmn_rcpt"/>
</dbReference>
<feature type="region of interest" description="Disordered" evidence="11">
    <location>
        <begin position="1"/>
        <end position="24"/>
    </location>
</feature>
<evidence type="ECO:0000313" key="15">
    <source>
        <dbReference type="WBParaSite" id="Minc3s06033g39213"/>
    </source>
</evidence>
<keyword evidence="6" id="KW-0238">DNA-binding</keyword>
<reference evidence="15" key="1">
    <citation type="submission" date="2022-11" db="UniProtKB">
        <authorList>
            <consortium name="WormBaseParasite"/>
        </authorList>
    </citation>
    <scope>IDENTIFICATION</scope>
</reference>
<evidence type="ECO:0000256" key="7">
    <source>
        <dbReference type="ARBA" id="ARBA00023163"/>
    </source>
</evidence>
<dbReference type="Proteomes" id="UP000887563">
    <property type="component" value="Unplaced"/>
</dbReference>
<dbReference type="SUPFAM" id="SSF57716">
    <property type="entry name" value="Glucocorticoid receptor-like (DNA-binding domain)"/>
    <property type="match status" value="1"/>
</dbReference>
<evidence type="ECO:0000256" key="5">
    <source>
        <dbReference type="ARBA" id="ARBA00023015"/>
    </source>
</evidence>
<dbReference type="GO" id="GO:0003700">
    <property type="term" value="F:DNA-binding transcription factor activity"/>
    <property type="evidence" value="ECO:0007669"/>
    <property type="project" value="InterPro"/>
</dbReference>
<dbReference type="PRINTS" id="PR00398">
    <property type="entry name" value="STRDHORMONER"/>
</dbReference>
<dbReference type="InterPro" id="IPR001628">
    <property type="entry name" value="Znf_hrmn_rcpt"/>
</dbReference>
<evidence type="ECO:0000256" key="10">
    <source>
        <dbReference type="SAM" id="Coils"/>
    </source>
</evidence>
<dbReference type="GO" id="GO:0008270">
    <property type="term" value="F:zinc ion binding"/>
    <property type="evidence" value="ECO:0007669"/>
    <property type="project" value="UniProtKB-KW"/>
</dbReference>
<dbReference type="GO" id="GO:0043565">
    <property type="term" value="F:sequence-specific DNA binding"/>
    <property type="evidence" value="ECO:0007669"/>
    <property type="project" value="InterPro"/>
</dbReference>
<feature type="domain" description="NR LBD" evidence="13">
    <location>
        <begin position="199"/>
        <end position="405"/>
    </location>
</feature>
<proteinExistence type="inferred from homology"/>
<dbReference type="PANTHER" id="PTHR24083">
    <property type="entry name" value="NUCLEAR HORMONE RECEPTOR"/>
    <property type="match status" value="1"/>
</dbReference>
<comment type="similarity">
    <text evidence="1">Belongs to the nuclear hormone receptor family.</text>
</comment>
<name>A0A914NFM8_MELIC</name>
<evidence type="ECO:0000256" key="6">
    <source>
        <dbReference type="ARBA" id="ARBA00023125"/>
    </source>
</evidence>
<sequence length="405" mass="46107">MNFVKLNEEENNKNSFQSKNNKSSPFPTKCCVCGYICSGYVHYNVVCCDGCKHFFRRCCNAKELYKCKNGGNCNVMNVAIKCKSCRFDKCVLVGMRIQTIRGVYAKSLPEIFELLEQKRNELRAKGKYLENAVTKSKTNIKPVSLFINKDNLIIDFLISVERNAQRVRNSVTRLPPLYYNNACNTIENLINRKENLISNSDEFSCQERGAISLEAIGFVLKNGFFKTPPLSLMEDLLLIVDIGKTMPSFNDLDLSDKICLLTQITMPLSILLVAYYSYTKKYNAVILPTGSGLSMALGFSGEYYRGDETIAKLSKKVFTDSMGPFNRVQLTEEEYVILRAIIFCHSFTDGLSKQGKELLLNESEKYSKILMKILQNRHGDYRMCPVNSNLFLLWTSTQSFLQLFG</sequence>
<keyword evidence="5" id="KW-0805">Transcription regulation</keyword>
<dbReference type="Gene3D" id="1.10.565.10">
    <property type="entry name" value="Retinoid X Receptor"/>
    <property type="match status" value="1"/>
</dbReference>
<dbReference type="Pfam" id="PF00104">
    <property type="entry name" value="Hormone_recep"/>
    <property type="match status" value="1"/>
</dbReference>
<dbReference type="InterPro" id="IPR035500">
    <property type="entry name" value="NHR-like_dom_sf"/>
</dbReference>
<keyword evidence="3" id="KW-0863">Zinc-finger</keyword>
<dbReference type="Gene3D" id="3.30.50.10">
    <property type="entry name" value="Erythroid Transcription Factor GATA-1, subunit A"/>
    <property type="match status" value="1"/>
</dbReference>
<evidence type="ECO:0000256" key="9">
    <source>
        <dbReference type="ARBA" id="ARBA00023242"/>
    </source>
</evidence>
<keyword evidence="9" id="KW-0539">Nucleus</keyword>
<dbReference type="InterPro" id="IPR000536">
    <property type="entry name" value="Nucl_hrmn_rcpt_lig-bd"/>
</dbReference>
<accession>A0A914NFM8</accession>
<feature type="compositionally biased region" description="Basic and acidic residues" evidence="11">
    <location>
        <begin position="1"/>
        <end position="12"/>
    </location>
</feature>
<evidence type="ECO:0000313" key="14">
    <source>
        <dbReference type="Proteomes" id="UP000887563"/>
    </source>
</evidence>
<evidence type="ECO:0000256" key="3">
    <source>
        <dbReference type="ARBA" id="ARBA00022771"/>
    </source>
</evidence>
<dbReference type="SUPFAM" id="SSF48508">
    <property type="entry name" value="Nuclear receptor ligand-binding domain"/>
    <property type="match status" value="1"/>
</dbReference>
<keyword evidence="2" id="KW-0479">Metal-binding</keyword>
<feature type="domain" description="Nuclear receptor" evidence="12">
    <location>
        <begin position="27"/>
        <end position="102"/>
    </location>
</feature>
<dbReference type="InterPro" id="IPR013088">
    <property type="entry name" value="Znf_NHR/GATA"/>
</dbReference>
<feature type="compositionally biased region" description="Low complexity" evidence="11">
    <location>
        <begin position="13"/>
        <end position="24"/>
    </location>
</feature>
<organism evidence="14 15">
    <name type="scientific">Meloidogyne incognita</name>
    <name type="common">Southern root-knot nematode worm</name>
    <name type="synonym">Oxyuris incognita</name>
    <dbReference type="NCBI Taxonomy" id="6306"/>
    <lineage>
        <taxon>Eukaryota</taxon>
        <taxon>Metazoa</taxon>
        <taxon>Ecdysozoa</taxon>
        <taxon>Nematoda</taxon>
        <taxon>Chromadorea</taxon>
        <taxon>Rhabditida</taxon>
        <taxon>Tylenchina</taxon>
        <taxon>Tylenchomorpha</taxon>
        <taxon>Tylenchoidea</taxon>
        <taxon>Meloidogynidae</taxon>
        <taxon>Meloidogyninae</taxon>
        <taxon>Meloidogyne</taxon>
        <taxon>Meloidogyne incognita group</taxon>
    </lineage>
</organism>
<protein>
    <submittedName>
        <fullName evidence="15">Nuclear receptor</fullName>
    </submittedName>
</protein>
<evidence type="ECO:0000256" key="4">
    <source>
        <dbReference type="ARBA" id="ARBA00022833"/>
    </source>
</evidence>
<dbReference type="InterPro" id="IPR050274">
    <property type="entry name" value="Nuclear_hormone_rcpt_NR2"/>
</dbReference>
<keyword evidence="14" id="KW-1185">Reference proteome</keyword>
<dbReference type="SMART" id="SM00430">
    <property type="entry name" value="HOLI"/>
    <property type="match status" value="1"/>
</dbReference>
<evidence type="ECO:0000256" key="8">
    <source>
        <dbReference type="ARBA" id="ARBA00023170"/>
    </source>
</evidence>
<dbReference type="AlphaFoldDB" id="A0A914NFM8"/>
<evidence type="ECO:0000259" key="13">
    <source>
        <dbReference type="PROSITE" id="PS51843"/>
    </source>
</evidence>
<evidence type="ECO:0000256" key="1">
    <source>
        <dbReference type="ARBA" id="ARBA00005993"/>
    </source>
</evidence>